<dbReference type="AlphaFoldDB" id="C8NIP5"/>
<dbReference type="RefSeq" id="WP_005606398.1">
    <property type="nucleotide sequence ID" value="NZ_CP102283.1"/>
</dbReference>
<organism evidence="1 2">
    <name type="scientific">Granulicatella adiacens ATCC 49175</name>
    <dbReference type="NCBI Taxonomy" id="638301"/>
    <lineage>
        <taxon>Bacteria</taxon>
        <taxon>Bacillati</taxon>
        <taxon>Bacillota</taxon>
        <taxon>Bacilli</taxon>
        <taxon>Lactobacillales</taxon>
        <taxon>Carnobacteriaceae</taxon>
        <taxon>Granulicatella</taxon>
    </lineage>
</organism>
<dbReference type="HOGENOM" id="CLU_2633109_0_0_9"/>
<gene>
    <name evidence="1" type="ORF">HMPREF0444_1790</name>
</gene>
<evidence type="ECO:0000313" key="1">
    <source>
        <dbReference type="EMBL" id="EEW36442.1"/>
    </source>
</evidence>
<accession>C8NIP5</accession>
<reference evidence="1 2" key="1">
    <citation type="submission" date="2009-08" db="EMBL/GenBank/DDBJ databases">
        <authorList>
            <person name="Muzny D."/>
            <person name="Qin X."/>
            <person name="Deng J."/>
            <person name="Jiang H."/>
            <person name="Liu Y."/>
            <person name="Qu J."/>
            <person name="Song X.-Z."/>
            <person name="Zhang L."/>
            <person name="Thornton R."/>
            <person name="Coyle M."/>
            <person name="Francisco L."/>
            <person name="Jackson L."/>
            <person name="Javaid M."/>
            <person name="Korchina V."/>
            <person name="Kovar C."/>
            <person name="Mata R."/>
            <person name="Mathew T."/>
            <person name="Ngo R."/>
            <person name="Nguyen L."/>
            <person name="Nguyen N."/>
            <person name="Okwuonu G."/>
            <person name="Ongeri F."/>
            <person name="Pham C."/>
            <person name="Simmons D."/>
            <person name="Wilczek-Boney K."/>
            <person name="Hale W."/>
            <person name="Jakkamsetti A."/>
            <person name="Pham P."/>
            <person name="Ruth R."/>
            <person name="San Lucas F."/>
            <person name="Warren J."/>
            <person name="Zhang J."/>
            <person name="Zhao Z."/>
            <person name="Zhou C."/>
            <person name="Zhu D."/>
            <person name="Lee S."/>
            <person name="Bess C."/>
            <person name="Blankenburg K."/>
            <person name="Forbes L."/>
            <person name="Fu Q."/>
            <person name="Gubbala S."/>
            <person name="Hirani K."/>
            <person name="Jayaseelan J.C."/>
            <person name="Lara F."/>
            <person name="Munidasa M."/>
            <person name="Palculict T."/>
            <person name="Patil S."/>
            <person name="Pu L.-L."/>
            <person name="Saada N."/>
            <person name="Tang L."/>
            <person name="Weissenberger G."/>
            <person name="Zhu Y."/>
            <person name="Hemphill L."/>
            <person name="Shang Y."/>
            <person name="Youmans B."/>
            <person name="Ayvaz T."/>
            <person name="Ross M."/>
            <person name="Santibanez J."/>
            <person name="Aqrawi P."/>
            <person name="Gross S."/>
            <person name="Joshi V."/>
            <person name="Fowler G."/>
            <person name="Nazareth L."/>
            <person name="Reid J."/>
            <person name="Worley K."/>
            <person name="Petrosino J."/>
            <person name="Highlander S."/>
            <person name="Gibbs R."/>
        </authorList>
    </citation>
    <scope>NUCLEOTIDE SEQUENCE [LARGE SCALE GENOMIC DNA]</scope>
    <source>
        <strain evidence="1 2">ATCC 49175</strain>
    </source>
</reference>
<dbReference type="Proteomes" id="UP000005926">
    <property type="component" value="Unassembled WGS sequence"/>
</dbReference>
<keyword evidence="2" id="KW-1185">Reference proteome</keyword>
<protein>
    <submittedName>
        <fullName evidence="1">Uncharacterized protein</fullName>
    </submittedName>
</protein>
<dbReference type="EMBL" id="ACKZ01000029">
    <property type="protein sequence ID" value="EEW36442.1"/>
    <property type="molecule type" value="Genomic_DNA"/>
</dbReference>
<dbReference type="GeneID" id="78412451"/>
<comment type="caution">
    <text evidence="1">The sequence shown here is derived from an EMBL/GenBank/DDBJ whole genome shotgun (WGS) entry which is preliminary data.</text>
</comment>
<sequence length="77" mass="8822">METIKLGTYSIHISPNIDTVMDVSHKKLLLCHKSSLNTIGLLTYNEQTDTIKFNCRWATDFEMHEKDITVILPEGLD</sequence>
<dbReference type="STRING" id="638301.HMPREF0444_1790"/>
<proteinExistence type="predicted"/>
<name>C8NIP5_9LACT</name>
<evidence type="ECO:0000313" key="2">
    <source>
        <dbReference type="Proteomes" id="UP000005926"/>
    </source>
</evidence>